<reference evidence="1" key="2">
    <citation type="journal article" date="2015" name="Fish Shellfish Immunol.">
        <title>Early steps in the European eel (Anguilla anguilla)-Vibrio vulnificus interaction in the gills: Role of the RtxA13 toxin.</title>
        <authorList>
            <person name="Callol A."/>
            <person name="Pajuelo D."/>
            <person name="Ebbesson L."/>
            <person name="Teles M."/>
            <person name="MacKenzie S."/>
            <person name="Amaro C."/>
        </authorList>
    </citation>
    <scope>NUCLEOTIDE SEQUENCE</scope>
</reference>
<protein>
    <submittedName>
        <fullName evidence="1">Uncharacterized protein</fullName>
    </submittedName>
</protein>
<name>A0A0E9UGF1_ANGAN</name>
<accession>A0A0E9UGF1</accession>
<organism evidence="1">
    <name type="scientific">Anguilla anguilla</name>
    <name type="common">European freshwater eel</name>
    <name type="synonym">Muraena anguilla</name>
    <dbReference type="NCBI Taxonomy" id="7936"/>
    <lineage>
        <taxon>Eukaryota</taxon>
        <taxon>Metazoa</taxon>
        <taxon>Chordata</taxon>
        <taxon>Craniata</taxon>
        <taxon>Vertebrata</taxon>
        <taxon>Euteleostomi</taxon>
        <taxon>Actinopterygii</taxon>
        <taxon>Neopterygii</taxon>
        <taxon>Teleostei</taxon>
        <taxon>Anguilliformes</taxon>
        <taxon>Anguillidae</taxon>
        <taxon>Anguilla</taxon>
    </lineage>
</organism>
<proteinExistence type="predicted"/>
<reference evidence="1" key="1">
    <citation type="submission" date="2014-11" db="EMBL/GenBank/DDBJ databases">
        <authorList>
            <person name="Amaro Gonzalez C."/>
        </authorList>
    </citation>
    <scope>NUCLEOTIDE SEQUENCE</scope>
</reference>
<sequence>MWGGAQTHSKVSFRLAYDEGLFVLFFLLSI</sequence>
<dbReference type="AlphaFoldDB" id="A0A0E9UGF1"/>
<dbReference type="EMBL" id="GBXM01043735">
    <property type="protein sequence ID" value="JAH64842.1"/>
    <property type="molecule type" value="Transcribed_RNA"/>
</dbReference>
<evidence type="ECO:0000313" key="1">
    <source>
        <dbReference type="EMBL" id="JAH64842.1"/>
    </source>
</evidence>